<evidence type="ECO:0000256" key="2">
    <source>
        <dbReference type="ARBA" id="ARBA00005182"/>
    </source>
</evidence>
<organism evidence="8 9">
    <name type="scientific">Caulobacter hibisci</name>
    <dbReference type="NCBI Taxonomy" id="2035993"/>
    <lineage>
        <taxon>Bacteria</taxon>
        <taxon>Pseudomonadati</taxon>
        <taxon>Pseudomonadota</taxon>
        <taxon>Alphaproteobacteria</taxon>
        <taxon>Caulobacterales</taxon>
        <taxon>Caulobacteraceae</taxon>
        <taxon>Caulobacter</taxon>
    </lineage>
</organism>
<comment type="pathway">
    <text evidence="2">Glycan biosynthesis; alginate biosynthesis.</text>
</comment>
<protein>
    <recommendedName>
        <fullName evidence="7">AlgX/AlgJ SGNH hydrolase-like domain-containing protein</fullName>
    </recommendedName>
</protein>
<evidence type="ECO:0000256" key="5">
    <source>
        <dbReference type="ARBA" id="ARBA00022764"/>
    </source>
</evidence>
<evidence type="ECO:0000313" key="9">
    <source>
        <dbReference type="Proteomes" id="UP000639859"/>
    </source>
</evidence>
<dbReference type="EMBL" id="JADWOX010000003">
    <property type="protein sequence ID" value="MBI1683292.1"/>
    <property type="molecule type" value="Genomic_DNA"/>
</dbReference>
<keyword evidence="4" id="KW-0732">Signal</keyword>
<dbReference type="InterPro" id="IPR031811">
    <property type="entry name" value="ALGX/ALGJ_SGNH-like"/>
</dbReference>
<evidence type="ECO:0000256" key="1">
    <source>
        <dbReference type="ARBA" id="ARBA00004418"/>
    </source>
</evidence>
<name>A0ABS0SUG3_9CAUL</name>
<evidence type="ECO:0000313" key="8">
    <source>
        <dbReference type="EMBL" id="MBI1683292.1"/>
    </source>
</evidence>
<sequence>MSDDVTQGEDGWLFLTGGSNSVMRYFEDPEHFPHEKVRAWVDLIRSRAERAAGLGIRYHHLAPPEKLSVYPEFFPKPLSIPDGAPGARLAAALANEPHHHWWRLSFINLLPYFELQKQFAHKLYFKTDTHWTFEGAFAAYQLLCHHLNAEARLDLLQRPVSEASLVLDLGGKFDPPISELFSMRDVQKDSVRHSVNDLVAFKEASGQENHVGMHIGSSVVFRNDKPDVDPRRVILFGDSFSEYRPHMLTGLLAETFAEVHFVWSSQVDWKYVENVAPHILVTELAERFMTYVPSDEGFDLDAYVSEKLAAAASA</sequence>
<evidence type="ECO:0000256" key="6">
    <source>
        <dbReference type="ARBA" id="ARBA00022841"/>
    </source>
</evidence>
<evidence type="ECO:0000259" key="7">
    <source>
        <dbReference type="Pfam" id="PF16822"/>
    </source>
</evidence>
<feature type="domain" description="AlgX/AlgJ SGNH hydrolase-like" evidence="7">
    <location>
        <begin position="5"/>
        <end position="158"/>
    </location>
</feature>
<dbReference type="RefSeq" id="WP_198575234.1">
    <property type="nucleotide sequence ID" value="NZ_JADWOX010000003.1"/>
</dbReference>
<gene>
    <name evidence="8" type="ORF">I4Q42_06405</name>
</gene>
<accession>A0ABS0SUG3</accession>
<dbReference type="Pfam" id="PF16822">
    <property type="entry name" value="ALGX"/>
    <property type="match status" value="1"/>
</dbReference>
<dbReference type="Proteomes" id="UP000639859">
    <property type="component" value="Unassembled WGS sequence"/>
</dbReference>
<keyword evidence="9" id="KW-1185">Reference proteome</keyword>
<evidence type="ECO:0000256" key="3">
    <source>
        <dbReference type="ARBA" id="ARBA00022679"/>
    </source>
</evidence>
<reference evidence="8 9" key="1">
    <citation type="submission" date="2020-11" db="EMBL/GenBank/DDBJ databases">
        <title>genome sequence of strain KACC 18849.</title>
        <authorList>
            <person name="Gao J."/>
            <person name="Zhang X."/>
        </authorList>
    </citation>
    <scope>NUCLEOTIDE SEQUENCE [LARGE SCALE GENOMIC DNA]</scope>
    <source>
        <strain evidence="8 9">KACC 18849</strain>
    </source>
</reference>
<proteinExistence type="predicted"/>
<keyword evidence="3" id="KW-0808">Transferase</keyword>
<comment type="subcellular location">
    <subcellularLocation>
        <location evidence="1">Periplasm</location>
    </subcellularLocation>
</comment>
<evidence type="ECO:0000256" key="4">
    <source>
        <dbReference type="ARBA" id="ARBA00022729"/>
    </source>
</evidence>
<comment type="caution">
    <text evidence="8">The sequence shown here is derived from an EMBL/GenBank/DDBJ whole genome shotgun (WGS) entry which is preliminary data.</text>
</comment>
<keyword evidence="6" id="KW-0016">Alginate biosynthesis</keyword>
<keyword evidence="5" id="KW-0574">Periplasm</keyword>